<dbReference type="PROSITE" id="PS00028">
    <property type="entry name" value="ZINC_FINGER_C2H2_1"/>
    <property type="match status" value="3"/>
</dbReference>
<evidence type="ECO:0000313" key="11">
    <source>
        <dbReference type="EMBL" id="TNN15767.1"/>
    </source>
</evidence>
<comment type="subcellular location">
    <subcellularLocation>
        <location evidence="1">Nucleus</location>
    </subcellularLocation>
</comment>
<dbReference type="Pfam" id="PF00096">
    <property type="entry name" value="zf-C2H2"/>
    <property type="match status" value="3"/>
</dbReference>
<evidence type="ECO:0000256" key="8">
    <source>
        <dbReference type="ARBA" id="ARBA00023242"/>
    </source>
</evidence>
<dbReference type="GO" id="GO:0000977">
    <property type="term" value="F:RNA polymerase II transcription regulatory region sequence-specific DNA binding"/>
    <property type="evidence" value="ECO:0007669"/>
    <property type="project" value="TreeGrafter"/>
</dbReference>
<evidence type="ECO:0000259" key="10">
    <source>
        <dbReference type="PROSITE" id="PS50157"/>
    </source>
</evidence>
<dbReference type="PANTHER" id="PTHR14196">
    <property type="entry name" value="ODD-SKIPPED - RELATED"/>
    <property type="match status" value="1"/>
</dbReference>
<evidence type="ECO:0000256" key="7">
    <source>
        <dbReference type="ARBA" id="ARBA00023163"/>
    </source>
</evidence>
<reference evidence="11 12" key="1">
    <citation type="submission" date="2019-03" db="EMBL/GenBank/DDBJ databases">
        <title>An improved genome assembly of the fluke Schistosoma japonicum.</title>
        <authorList>
            <person name="Hu W."/>
            <person name="Luo F."/>
            <person name="Yin M."/>
            <person name="Mo X."/>
            <person name="Sun C."/>
            <person name="Wu Q."/>
            <person name="Zhu B."/>
            <person name="Xiang M."/>
            <person name="Wang J."/>
            <person name="Wang Y."/>
            <person name="Zhang T."/>
            <person name="Xu B."/>
            <person name="Zheng H."/>
            <person name="Feng Z."/>
        </authorList>
    </citation>
    <scope>NUCLEOTIDE SEQUENCE [LARGE SCALE GENOMIC DNA]</scope>
    <source>
        <strain evidence="11">HuSjv2</strain>
        <tissue evidence="11">Worms</tissue>
    </source>
</reference>
<dbReference type="Gene3D" id="3.30.160.60">
    <property type="entry name" value="Classic Zinc Finger"/>
    <property type="match status" value="3"/>
</dbReference>
<dbReference type="SMART" id="SM00355">
    <property type="entry name" value="ZnF_C2H2"/>
    <property type="match status" value="3"/>
</dbReference>
<dbReference type="InterPro" id="IPR036236">
    <property type="entry name" value="Znf_C2H2_sf"/>
</dbReference>
<organism evidence="11 12">
    <name type="scientific">Schistosoma japonicum</name>
    <name type="common">Blood fluke</name>
    <dbReference type="NCBI Taxonomy" id="6182"/>
    <lineage>
        <taxon>Eukaryota</taxon>
        <taxon>Metazoa</taxon>
        <taxon>Spiralia</taxon>
        <taxon>Lophotrochozoa</taxon>
        <taxon>Platyhelminthes</taxon>
        <taxon>Trematoda</taxon>
        <taxon>Digenea</taxon>
        <taxon>Strigeidida</taxon>
        <taxon>Schistosomatoidea</taxon>
        <taxon>Schistosomatidae</taxon>
        <taxon>Schistosoma</taxon>
    </lineage>
</organism>
<dbReference type="PROSITE" id="PS50157">
    <property type="entry name" value="ZINC_FINGER_C2H2_2"/>
    <property type="match status" value="3"/>
</dbReference>
<keyword evidence="2" id="KW-0479">Metal-binding</keyword>
<dbReference type="AlphaFoldDB" id="A0A4Z2DH17"/>
<dbReference type="OrthoDB" id="9451254at2759"/>
<dbReference type="PANTHER" id="PTHR14196:SF0">
    <property type="entry name" value="PROTEIN BOWEL"/>
    <property type="match status" value="1"/>
</dbReference>
<evidence type="ECO:0000256" key="3">
    <source>
        <dbReference type="ARBA" id="ARBA00022737"/>
    </source>
</evidence>
<feature type="domain" description="C2H2-type" evidence="10">
    <location>
        <begin position="440"/>
        <end position="467"/>
    </location>
</feature>
<dbReference type="FunFam" id="3.30.160.60:FF:000110">
    <property type="entry name" value="Zinc finger protein-like"/>
    <property type="match status" value="1"/>
</dbReference>
<evidence type="ECO:0000256" key="2">
    <source>
        <dbReference type="ARBA" id="ARBA00022723"/>
    </source>
</evidence>
<dbReference type="InterPro" id="IPR050717">
    <property type="entry name" value="C2H2-ZF_Transcription_Reg"/>
</dbReference>
<keyword evidence="5" id="KW-0862">Zinc</keyword>
<dbReference type="Proteomes" id="UP000311919">
    <property type="component" value="Unassembled WGS sequence"/>
</dbReference>
<dbReference type="FunFam" id="3.30.160.60:FF:000624">
    <property type="entry name" value="zinc finger protein 697"/>
    <property type="match status" value="1"/>
</dbReference>
<evidence type="ECO:0000313" key="12">
    <source>
        <dbReference type="Proteomes" id="UP000311919"/>
    </source>
</evidence>
<dbReference type="GO" id="GO:0005634">
    <property type="term" value="C:nucleus"/>
    <property type="evidence" value="ECO:0007669"/>
    <property type="project" value="UniProtKB-SubCell"/>
</dbReference>
<gene>
    <name evidence="11" type="ORF">EWB00_001136</name>
</gene>
<keyword evidence="3" id="KW-0677">Repeat</keyword>
<evidence type="ECO:0000256" key="1">
    <source>
        <dbReference type="ARBA" id="ARBA00004123"/>
    </source>
</evidence>
<name>A0A4Z2DH17_SCHJA</name>
<dbReference type="InterPro" id="IPR013087">
    <property type="entry name" value="Znf_C2H2_type"/>
</dbReference>
<dbReference type="STRING" id="6182.A0A4Z2DH17"/>
<proteinExistence type="predicted"/>
<evidence type="ECO:0000256" key="4">
    <source>
        <dbReference type="ARBA" id="ARBA00022771"/>
    </source>
</evidence>
<evidence type="ECO:0000256" key="6">
    <source>
        <dbReference type="ARBA" id="ARBA00023015"/>
    </source>
</evidence>
<dbReference type="SUPFAM" id="SSF57667">
    <property type="entry name" value="beta-beta-alpha zinc fingers"/>
    <property type="match status" value="2"/>
</dbReference>
<sequence>MLFHSTFNSQSNNTSSDNIINNTLNHSSYCFASQVKCFSDQNNTLLPDNLTLPISSQSATSTPVTYHVKKADDFSTETSCSSSASPVLIKYDIDDILRKSLLNTLQSSSDDSFISTTPTCKNNAVNESMTSAIPLIETASLSSLSSSSSITAASTATAPITTNNSQIPISDDYFNNFNSSDQLSSFWLAHLNNIFNMYASSAISSPQMLQFSNQTIIGWRIWKSILTQLALNENGHKQCEDVSLNLLPTNDTTTTTTATTFTNTTPLPSLFSSNSTPTPMTLSVNNMNHFNSMYLYNWNHLMNLSCVPHEGITPIQTTPLNLVMKCNSSDCDISNSTVIINTTANTINSITDYASKGIFLNSSQKQLNTNSLSTNSSIEKYVLNNEMKNVYEGLKTTPTSSTLSVNIKKSIYKCSYCGRGFSKAYNRTIHERTHTDERPFGCDVCSRRFRRKDHLRDHSYTHLTSKPFSCTICHRGFCQSRSLENHKRSNHSIKKDEMNSKVNMINNSILLNYTTTNISPINNNHNRFSTNCDVLNVIGSTKME</sequence>
<dbReference type="GO" id="GO:0000981">
    <property type="term" value="F:DNA-binding transcription factor activity, RNA polymerase II-specific"/>
    <property type="evidence" value="ECO:0007669"/>
    <property type="project" value="TreeGrafter"/>
</dbReference>
<protein>
    <submittedName>
        <fullName evidence="11">Protein odd-skipped-related 1</fullName>
    </submittedName>
</protein>
<accession>A0A4Z2DH17</accession>
<keyword evidence="4 9" id="KW-0863">Zinc-finger</keyword>
<keyword evidence="8" id="KW-0539">Nucleus</keyword>
<dbReference type="GO" id="GO:0008270">
    <property type="term" value="F:zinc ion binding"/>
    <property type="evidence" value="ECO:0007669"/>
    <property type="project" value="UniProtKB-KW"/>
</dbReference>
<evidence type="ECO:0000256" key="5">
    <source>
        <dbReference type="ARBA" id="ARBA00022833"/>
    </source>
</evidence>
<evidence type="ECO:0000256" key="9">
    <source>
        <dbReference type="PROSITE-ProRule" id="PRU00042"/>
    </source>
</evidence>
<dbReference type="EMBL" id="SKCS01000143">
    <property type="protein sequence ID" value="TNN15767.1"/>
    <property type="molecule type" value="Genomic_DNA"/>
</dbReference>
<feature type="domain" description="C2H2-type" evidence="10">
    <location>
        <begin position="412"/>
        <end position="439"/>
    </location>
</feature>
<comment type="caution">
    <text evidence="11">The sequence shown here is derived from an EMBL/GenBank/DDBJ whole genome shotgun (WGS) entry which is preliminary data.</text>
</comment>
<keyword evidence="12" id="KW-1185">Reference proteome</keyword>
<keyword evidence="6" id="KW-0805">Transcription regulation</keyword>
<feature type="domain" description="C2H2-type" evidence="10">
    <location>
        <begin position="468"/>
        <end position="496"/>
    </location>
</feature>
<keyword evidence="7" id="KW-0804">Transcription</keyword>